<keyword evidence="13" id="KW-0539">Nucleus</keyword>
<evidence type="ECO:0000256" key="3">
    <source>
        <dbReference type="ARBA" id="ARBA00004245"/>
    </source>
</evidence>
<dbReference type="GeneTree" id="ENSGT00940000156576"/>
<dbReference type="PANTHER" id="PTHR46051:SF2">
    <property type="entry name" value="PHOSPHATIDYLINOSITOL 3,4,5-TRISPHOSPHATE 5-PHOSPHATASE 2"/>
    <property type="match status" value="1"/>
</dbReference>
<evidence type="ECO:0000256" key="1">
    <source>
        <dbReference type="ARBA" id="ARBA00004123"/>
    </source>
</evidence>
<feature type="compositionally biased region" description="Pro residues" evidence="14">
    <location>
        <begin position="852"/>
        <end position="861"/>
    </location>
</feature>
<evidence type="ECO:0000256" key="14">
    <source>
        <dbReference type="SAM" id="MobiDB-lite"/>
    </source>
</evidence>
<dbReference type="PANTHER" id="PTHR46051">
    <property type="entry name" value="SH2 DOMAIN-CONTAINING PROTEIN"/>
    <property type="match status" value="1"/>
</dbReference>
<dbReference type="Pfam" id="PF22669">
    <property type="entry name" value="Exo_endo_phos2"/>
    <property type="match status" value="1"/>
</dbReference>
<keyword evidence="11" id="KW-0472">Membrane</keyword>
<keyword evidence="6" id="KW-0963">Cytoplasm</keyword>
<dbReference type="GO" id="GO:0005856">
    <property type="term" value="C:cytoskeleton"/>
    <property type="evidence" value="ECO:0007669"/>
    <property type="project" value="UniProtKB-SubCell"/>
</dbReference>
<keyword evidence="8" id="KW-0378">Hydrolase</keyword>
<evidence type="ECO:0000313" key="17">
    <source>
        <dbReference type="Ensembl" id="ENSSCAP00000001022.1"/>
    </source>
</evidence>
<dbReference type="Proteomes" id="UP000694409">
    <property type="component" value="Unassembled WGS sequence"/>
</dbReference>
<dbReference type="SMART" id="SM00128">
    <property type="entry name" value="IPPc"/>
    <property type="match status" value="1"/>
</dbReference>
<protein>
    <recommendedName>
        <fullName evidence="5">phosphatidylinositol-3,4,5-trisphosphate 5-phosphatase</fullName>
        <ecNumber evidence="5">3.1.3.86</ecNumber>
    </recommendedName>
</protein>
<dbReference type="FunFam" id="3.60.10.10:FF:000005">
    <property type="entry name" value="phosphatidylinositol 3,4,5-trisphosphate 5-phosphatase 1"/>
    <property type="match status" value="1"/>
</dbReference>
<comment type="subcellular location">
    <subcellularLocation>
        <location evidence="3">Cytoplasm</location>
        <location evidence="3">Cytoskeleton</location>
    </subcellularLocation>
    <subcellularLocation>
        <location evidence="2">Membrane</location>
        <topology evidence="2">Peripheral membrane protein</topology>
    </subcellularLocation>
    <subcellularLocation>
        <location evidence="1">Nucleus</location>
    </subcellularLocation>
</comment>
<dbReference type="Ensembl" id="ENSSCAT00000001160.1">
    <property type="protein sequence ID" value="ENSSCAP00000001022.1"/>
    <property type="gene ID" value="ENSSCAG00000000833.1"/>
</dbReference>
<evidence type="ECO:0000256" key="15">
    <source>
        <dbReference type="SAM" id="SignalP"/>
    </source>
</evidence>
<evidence type="ECO:0000256" key="10">
    <source>
        <dbReference type="ARBA" id="ARBA00022999"/>
    </source>
</evidence>
<reference evidence="17" key="2">
    <citation type="submission" date="2025-09" db="UniProtKB">
        <authorList>
            <consortium name="Ensembl"/>
        </authorList>
    </citation>
    <scope>IDENTIFICATION</scope>
</reference>
<dbReference type="Pfam" id="PF24147">
    <property type="entry name" value="C2_SHIP1-2_2nd"/>
    <property type="match status" value="1"/>
</dbReference>
<dbReference type="GO" id="GO:0002376">
    <property type="term" value="P:immune system process"/>
    <property type="evidence" value="ECO:0007669"/>
    <property type="project" value="UniProtKB-KW"/>
</dbReference>
<evidence type="ECO:0000256" key="4">
    <source>
        <dbReference type="ARBA" id="ARBA00008734"/>
    </source>
</evidence>
<evidence type="ECO:0000256" key="7">
    <source>
        <dbReference type="ARBA" id="ARBA00022553"/>
    </source>
</evidence>
<dbReference type="GO" id="GO:0046856">
    <property type="term" value="P:phosphatidylinositol dephosphorylation"/>
    <property type="evidence" value="ECO:0007669"/>
    <property type="project" value="InterPro"/>
</dbReference>
<dbReference type="AlphaFoldDB" id="A0A8C9L3K5"/>
<feature type="domain" description="Inositol polyphosphate-related phosphatase" evidence="16">
    <location>
        <begin position="288"/>
        <end position="601"/>
    </location>
</feature>
<evidence type="ECO:0000259" key="16">
    <source>
        <dbReference type="SMART" id="SM00128"/>
    </source>
</evidence>
<dbReference type="Gene3D" id="3.60.10.10">
    <property type="entry name" value="Endonuclease/exonuclease/phosphatase"/>
    <property type="match status" value="1"/>
</dbReference>
<evidence type="ECO:0000256" key="9">
    <source>
        <dbReference type="ARBA" id="ARBA00022859"/>
    </source>
</evidence>
<dbReference type="SUPFAM" id="SSF56219">
    <property type="entry name" value="DNase I-like"/>
    <property type="match status" value="1"/>
</dbReference>
<dbReference type="GO" id="GO:0016020">
    <property type="term" value="C:membrane"/>
    <property type="evidence" value="ECO:0007669"/>
    <property type="project" value="UniProtKB-SubCell"/>
</dbReference>
<comment type="similarity">
    <text evidence="4">Belongs to the inositol 1,4,5-trisphosphate 5-phosphatase family.</text>
</comment>
<proteinExistence type="inferred from homology"/>
<dbReference type="GO" id="GO:0034485">
    <property type="term" value="F:phosphatidylinositol-3,4,5-trisphosphate 5-phosphatase activity"/>
    <property type="evidence" value="ECO:0007669"/>
    <property type="project" value="UniProtKB-EC"/>
</dbReference>
<keyword evidence="12" id="KW-0206">Cytoskeleton</keyword>
<dbReference type="InterPro" id="IPR036691">
    <property type="entry name" value="Endo/exonu/phosph_ase_sf"/>
</dbReference>
<sequence>MSVWAGLAGCTPFPSLLWLFVQDKLQIWALGVQGTSQSPGWWHRMVARAGMGTGKAKALPGPKTRHCGCSPSECWGSHSCPGLLRRGCDGASPALPPQTIQGIQAKCFRTLPDLIGAYQHPNNGLVAPLLHPHRARHCLSGTAQVSGLGTVGLERGHPPGTRPLSVAVSRQGTGNAHTPGSLLPCSEIDFTLAGLETLARVFDSPVSPRSPAREQVSAPTAPRDLLILWSSPDPQRGIHHSSATVLLQNYPSSPSGLPEQRPRPGKREAFCQLLQLMKIQHSNLDEPEIISVYVGTWNMGSTPPPRSLASWLTSRGLGRTQDETTACIPHDIYVIGTQENSLGDREWVEFLCASLKTLMAIDYRVVALQCLWSIKIVVLVKPEHQRRISHVHTSSVKTGIANTLGNKGAVGVSFLFNGTSFGFVNCHLASGSEKTHRRNQNYSDILHSLALGDKRLGGFDLTLRFTHLFWFGDLNYRLDMDVQDILTHIVKKEFQALLAVDQLNMEREKNKVFLRFSEGDISFPPTYRYERGTRDTYVWQKSKPTGMRINVPSWCDRILWKSHPETHVVCNSYGCTDDIVTSDHSPVFATFEVGVTSQFVPKEGKEALACIEWESIEVILKTTSHSKCYIEFHSYCLEEVQRSGENTFQNCDIPGFLKLGWSSKHLPVLNPILPDLEYLGDQHLLLSIKGVESCESYGECCLALRSAISTTAQQFETFLFHRGEETGSVRGWMRVRVPRGRSGTRERLYGNGGRAQPPPGALGSGTSWATLPFGPRSRPRSLPEPATGYTNPAYFIFEGVPNAWLPAPGEAPRKQAEGPAGGQRCRSPAGRRVPLPSEEESWCGRPRCGPLSPSPGHPLSPPRAGHHKRPKSAVLTRDALGLGDCSLYLATHLSQLEQVSPQCRGDRQELPRRQTQHALEPPPRPSREAPRPLGKRGALGALDLEAQPAPPADLQPARM</sequence>
<organism evidence="17 18">
    <name type="scientific">Serinus canaria</name>
    <name type="common">Island canary</name>
    <name type="synonym">Fringilla canaria</name>
    <dbReference type="NCBI Taxonomy" id="9135"/>
    <lineage>
        <taxon>Eukaryota</taxon>
        <taxon>Metazoa</taxon>
        <taxon>Chordata</taxon>
        <taxon>Craniata</taxon>
        <taxon>Vertebrata</taxon>
        <taxon>Euteleostomi</taxon>
        <taxon>Archelosauria</taxon>
        <taxon>Archosauria</taxon>
        <taxon>Dinosauria</taxon>
        <taxon>Saurischia</taxon>
        <taxon>Theropoda</taxon>
        <taxon>Coelurosauria</taxon>
        <taxon>Aves</taxon>
        <taxon>Neognathae</taxon>
        <taxon>Neoaves</taxon>
        <taxon>Telluraves</taxon>
        <taxon>Australaves</taxon>
        <taxon>Passeriformes</taxon>
        <taxon>Passeroidea</taxon>
        <taxon>Fringillidae</taxon>
        <taxon>Carduelinae</taxon>
        <taxon>Serinus</taxon>
    </lineage>
</organism>
<dbReference type="InterPro" id="IPR000300">
    <property type="entry name" value="IPPc"/>
</dbReference>
<dbReference type="EC" id="3.1.3.86" evidence="5"/>
<evidence type="ECO:0000313" key="18">
    <source>
        <dbReference type="Proteomes" id="UP000694409"/>
    </source>
</evidence>
<accession>A0A8C9L3K5</accession>
<dbReference type="OMA" id="TSHSKCY"/>
<evidence type="ECO:0000256" key="2">
    <source>
        <dbReference type="ARBA" id="ARBA00004170"/>
    </source>
</evidence>
<dbReference type="InterPro" id="IPR057509">
    <property type="entry name" value="C2_SHIP1-2_2nd"/>
</dbReference>
<keyword evidence="10" id="KW-0727">SH2 domain</keyword>
<feature type="region of interest" description="Disordered" evidence="14">
    <location>
        <begin position="806"/>
        <end position="872"/>
    </location>
</feature>
<keyword evidence="7" id="KW-0597">Phosphoprotein</keyword>
<feature type="chain" id="PRO_5034398998" description="phosphatidylinositol-3,4,5-trisphosphate 5-phosphatase" evidence="15">
    <location>
        <begin position="30"/>
        <end position="959"/>
    </location>
</feature>
<evidence type="ECO:0000256" key="13">
    <source>
        <dbReference type="ARBA" id="ARBA00023242"/>
    </source>
</evidence>
<evidence type="ECO:0000256" key="11">
    <source>
        <dbReference type="ARBA" id="ARBA00023136"/>
    </source>
</evidence>
<dbReference type="GO" id="GO:0004445">
    <property type="term" value="F:inositol-polyphosphate 5-phosphatase activity"/>
    <property type="evidence" value="ECO:0007669"/>
    <property type="project" value="TreeGrafter"/>
</dbReference>
<evidence type="ECO:0000256" key="12">
    <source>
        <dbReference type="ARBA" id="ARBA00023212"/>
    </source>
</evidence>
<keyword evidence="15" id="KW-0732">Signal</keyword>
<reference evidence="17" key="1">
    <citation type="submission" date="2025-08" db="UniProtKB">
        <authorList>
            <consortium name="Ensembl"/>
        </authorList>
    </citation>
    <scope>IDENTIFICATION</scope>
</reference>
<feature type="region of interest" description="Disordered" evidence="14">
    <location>
        <begin position="743"/>
        <end position="785"/>
    </location>
</feature>
<dbReference type="GO" id="GO:0005829">
    <property type="term" value="C:cytosol"/>
    <property type="evidence" value="ECO:0007669"/>
    <property type="project" value="TreeGrafter"/>
</dbReference>
<feature type="signal peptide" evidence="15">
    <location>
        <begin position="1"/>
        <end position="29"/>
    </location>
</feature>
<feature type="region of interest" description="Disordered" evidence="14">
    <location>
        <begin position="899"/>
        <end position="959"/>
    </location>
</feature>
<dbReference type="GO" id="GO:0005634">
    <property type="term" value="C:nucleus"/>
    <property type="evidence" value="ECO:0007669"/>
    <property type="project" value="UniProtKB-SubCell"/>
</dbReference>
<keyword evidence="9" id="KW-0391">Immunity</keyword>
<dbReference type="GO" id="GO:0043569">
    <property type="term" value="P:negative regulation of insulin-like growth factor receptor signaling pathway"/>
    <property type="evidence" value="ECO:0007669"/>
    <property type="project" value="TreeGrafter"/>
</dbReference>
<evidence type="ECO:0000256" key="6">
    <source>
        <dbReference type="ARBA" id="ARBA00022490"/>
    </source>
</evidence>
<keyword evidence="18" id="KW-1185">Reference proteome</keyword>
<name>A0A8C9L3K5_SERCA</name>
<evidence type="ECO:0000256" key="5">
    <source>
        <dbReference type="ARBA" id="ARBA00012981"/>
    </source>
</evidence>
<dbReference type="GO" id="GO:0050776">
    <property type="term" value="P:regulation of immune response"/>
    <property type="evidence" value="ECO:0007669"/>
    <property type="project" value="TreeGrafter"/>
</dbReference>
<evidence type="ECO:0000256" key="8">
    <source>
        <dbReference type="ARBA" id="ARBA00022801"/>
    </source>
</evidence>